<comment type="caution">
    <text evidence="1">The sequence shown here is derived from an EMBL/GenBank/DDBJ whole genome shotgun (WGS) entry which is preliminary data.</text>
</comment>
<name>A0A7U7J2X8_9GAMM</name>
<organism evidence="1 2">
    <name type="scientific">Candidatus Contendobacter odensis Run_B_J11</name>
    <dbReference type="NCBI Taxonomy" id="1400861"/>
    <lineage>
        <taxon>Bacteria</taxon>
        <taxon>Pseudomonadati</taxon>
        <taxon>Pseudomonadota</taxon>
        <taxon>Gammaproteobacteria</taxon>
        <taxon>Candidatus Competibacteraceae</taxon>
        <taxon>Candidatus Contendibacter</taxon>
    </lineage>
</organism>
<proteinExistence type="predicted"/>
<keyword evidence="2" id="KW-1185">Reference proteome</keyword>
<accession>A0A7U7J2X8</accession>
<evidence type="ECO:0000313" key="1">
    <source>
        <dbReference type="EMBL" id="CDH43659.1"/>
    </source>
</evidence>
<gene>
    <name evidence="1" type="ORF">BN874_1270018</name>
</gene>
<reference evidence="1 2" key="1">
    <citation type="journal article" date="2014" name="ISME J.">
        <title>Candidatus Competibacter-lineage genomes retrieved from metagenomes reveal functional metabolic diversity.</title>
        <authorList>
            <person name="McIlroy S.J."/>
            <person name="Albertsen M."/>
            <person name="Andresen E.K."/>
            <person name="Saunders A.M."/>
            <person name="Kristiansen R."/>
            <person name="Stokholm-Bjerregaard M."/>
            <person name="Nielsen K.L."/>
            <person name="Nielsen P.H."/>
        </authorList>
    </citation>
    <scope>NUCLEOTIDE SEQUENCE [LARGE SCALE GENOMIC DNA]</scope>
    <source>
        <strain evidence="1 2">Run_B_J11</strain>
    </source>
</reference>
<dbReference type="Proteomes" id="UP000019184">
    <property type="component" value="Unassembled WGS sequence"/>
</dbReference>
<dbReference type="EMBL" id="CBTK010000032">
    <property type="protein sequence ID" value="CDH43659.1"/>
    <property type="molecule type" value="Genomic_DNA"/>
</dbReference>
<sequence>MGKVSCGSSFALLLELDAAQLQPVSLIGEKGSELAFGQQRAEATTQFPRFHQSLPPRFRLPLRPSPHSA</sequence>
<dbReference type="AlphaFoldDB" id="A0A7U7J2X8"/>
<protein>
    <submittedName>
        <fullName evidence="1">Uncharacterized protein</fullName>
    </submittedName>
</protein>
<evidence type="ECO:0000313" key="2">
    <source>
        <dbReference type="Proteomes" id="UP000019184"/>
    </source>
</evidence>